<dbReference type="AlphaFoldDB" id="A0AAJ2BEW8"/>
<dbReference type="RefSeq" id="WP_309770421.1">
    <property type="nucleotide sequence ID" value="NZ_JAVIZC010000001.1"/>
</dbReference>
<protein>
    <submittedName>
        <fullName evidence="9">Iron complex transport system permease protein</fullName>
    </submittedName>
</protein>
<keyword evidence="4" id="KW-1003">Cell membrane</keyword>
<keyword evidence="3" id="KW-0813">Transport</keyword>
<evidence type="ECO:0000256" key="2">
    <source>
        <dbReference type="ARBA" id="ARBA00007935"/>
    </source>
</evidence>
<dbReference type="InterPro" id="IPR000522">
    <property type="entry name" value="ABC_transptr_permease_BtuC"/>
</dbReference>
<feature type="transmembrane region" description="Helical" evidence="8">
    <location>
        <begin position="246"/>
        <end position="273"/>
    </location>
</feature>
<dbReference type="GO" id="GO:0033214">
    <property type="term" value="P:siderophore-iron import into cell"/>
    <property type="evidence" value="ECO:0007669"/>
    <property type="project" value="TreeGrafter"/>
</dbReference>
<comment type="similarity">
    <text evidence="2">Belongs to the binding-protein-dependent transport system permease family. FecCD subfamily.</text>
</comment>
<feature type="transmembrane region" description="Helical" evidence="8">
    <location>
        <begin position="66"/>
        <end position="86"/>
    </location>
</feature>
<feature type="transmembrane region" description="Helical" evidence="8">
    <location>
        <begin position="128"/>
        <end position="146"/>
    </location>
</feature>
<organism evidence="9 10">
    <name type="scientific">Agrobacterium larrymoorei</name>
    <dbReference type="NCBI Taxonomy" id="160699"/>
    <lineage>
        <taxon>Bacteria</taxon>
        <taxon>Pseudomonadati</taxon>
        <taxon>Pseudomonadota</taxon>
        <taxon>Alphaproteobacteria</taxon>
        <taxon>Hyphomicrobiales</taxon>
        <taxon>Rhizobiaceae</taxon>
        <taxon>Rhizobium/Agrobacterium group</taxon>
        <taxon>Agrobacterium</taxon>
    </lineage>
</organism>
<gene>
    <name evidence="9" type="ORF">QE369_001762</name>
</gene>
<sequence>MRAASLTAPTVSRWALLVPLAGLTLILALLHLSIGARGMPPSVVLDTLFSFDPANFNHRILFSLRLPRLCAALLSGAALGIAGLLLQSLLRNPLAEPHILGLNAGASLAVVVATALPAAIQPTIVERPLLAACGGAVVFAAVFALSSAGRLGMTVTKLVFCGIALSALASALVSAILLLDQETLEAVRFWLVGDLAGASWQQVSAALLPLAVAGAVALVIAPRLDAMALGDASAISLGVPLKTTRLVGLAAAALASGTAVSTVGPIGFVGLIVPGVAIRLTGGRHLHAVMLSALGAAALLVMADIVARSILPGREVATGIMTALVGAPVFLLIVARRL</sequence>
<feature type="transmembrane region" description="Helical" evidence="8">
    <location>
        <begin position="285"/>
        <end position="307"/>
    </location>
</feature>
<name>A0AAJ2BEW8_9HYPH</name>
<feature type="transmembrane region" description="Helical" evidence="8">
    <location>
        <begin position="316"/>
        <end position="335"/>
    </location>
</feature>
<dbReference type="PANTHER" id="PTHR30472:SF1">
    <property type="entry name" value="FE(3+) DICITRATE TRANSPORT SYSTEM PERMEASE PROTEIN FECC-RELATED"/>
    <property type="match status" value="1"/>
</dbReference>
<dbReference type="SUPFAM" id="SSF81345">
    <property type="entry name" value="ABC transporter involved in vitamin B12 uptake, BtuC"/>
    <property type="match status" value="1"/>
</dbReference>
<keyword evidence="5 8" id="KW-0812">Transmembrane</keyword>
<feature type="transmembrane region" description="Helical" evidence="8">
    <location>
        <begin position="199"/>
        <end position="221"/>
    </location>
</feature>
<dbReference type="GO" id="GO:0005886">
    <property type="term" value="C:plasma membrane"/>
    <property type="evidence" value="ECO:0007669"/>
    <property type="project" value="UniProtKB-SubCell"/>
</dbReference>
<evidence type="ECO:0000313" key="9">
    <source>
        <dbReference type="EMBL" id="MDR6101584.1"/>
    </source>
</evidence>
<proteinExistence type="inferred from homology"/>
<evidence type="ECO:0000313" key="10">
    <source>
        <dbReference type="Proteomes" id="UP001255601"/>
    </source>
</evidence>
<dbReference type="GO" id="GO:0022857">
    <property type="term" value="F:transmembrane transporter activity"/>
    <property type="evidence" value="ECO:0007669"/>
    <property type="project" value="InterPro"/>
</dbReference>
<dbReference type="Proteomes" id="UP001255601">
    <property type="component" value="Unassembled WGS sequence"/>
</dbReference>
<keyword evidence="7 8" id="KW-0472">Membrane</keyword>
<evidence type="ECO:0000256" key="7">
    <source>
        <dbReference type="ARBA" id="ARBA00023136"/>
    </source>
</evidence>
<comment type="caution">
    <text evidence="9">The sequence shown here is derived from an EMBL/GenBank/DDBJ whole genome shotgun (WGS) entry which is preliminary data.</text>
</comment>
<dbReference type="Pfam" id="PF01032">
    <property type="entry name" value="FecCD"/>
    <property type="match status" value="1"/>
</dbReference>
<dbReference type="CDD" id="cd06550">
    <property type="entry name" value="TM_ABC_iron-siderophores_like"/>
    <property type="match status" value="1"/>
</dbReference>
<accession>A0AAJ2BEW8</accession>
<evidence type="ECO:0000256" key="1">
    <source>
        <dbReference type="ARBA" id="ARBA00004651"/>
    </source>
</evidence>
<dbReference type="EMBL" id="JAVIZC010000001">
    <property type="protein sequence ID" value="MDR6101584.1"/>
    <property type="molecule type" value="Genomic_DNA"/>
</dbReference>
<feature type="transmembrane region" description="Helical" evidence="8">
    <location>
        <begin position="98"/>
        <end position="116"/>
    </location>
</feature>
<comment type="subcellular location">
    <subcellularLocation>
        <location evidence="1">Cell membrane</location>
        <topology evidence="1">Multi-pass membrane protein</topology>
    </subcellularLocation>
</comment>
<evidence type="ECO:0000256" key="4">
    <source>
        <dbReference type="ARBA" id="ARBA00022475"/>
    </source>
</evidence>
<dbReference type="InterPro" id="IPR037294">
    <property type="entry name" value="ABC_BtuC-like"/>
</dbReference>
<feature type="transmembrane region" description="Helical" evidence="8">
    <location>
        <begin position="158"/>
        <end position="179"/>
    </location>
</feature>
<evidence type="ECO:0000256" key="3">
    <source>
        <dbReference type="ARBA" id="ARBA00022448"/>
    </source>
</evidence>
<reference evidence="9" key="1">
    <citation type="submission" date="2023-08" db="EMBL/GenBank/DDBJ databases">
        <title>Functional and genomic diversity of the sorghum phyllosphere microbiome.</title>
        <authorList>
            <person name="Shade A."/>
        </authorList>
    </citation>
    <scope>NUCLEOTIDE SEQUENCE</scope>
    <source>
        <strain evidence="9">SORGH_AS_0974</strain>
    </source>
</reference>
<dbReference type="Gene3D" id="1.10.3470.10">
    <property type="entry name" value="ABC transporter involved in vitamin B12 uptake, BtuC"/>
    <property type="match status" value="1"/>
</dbReference>
<evidence type="ECO:0000256" key="6">
    <source>
        <dbReference type="ARBA" id="ARBA00022989"/>
    </source>
</evidence>
<evidence type="ECO:0000256" key="8">
    <source>
        <dbReference type="SAM" id="Phobius"/>
    </source>
</evidence>
<dbReference type="PANTHER" id="PTHR30472">
    <property type="entry name" value="FERRIC ENTEROBACTIN TRANSPORT SYSTEM PERMEASE PROTEIN"/>
    <property type="match status" value="1"/>
</dbReference>
<evidence type="ECO:0000256" key="5">
    <source>
        <dbReference type="ARBA" id="ARBA00022692"/>
    </source>
</evidence>
<keyword evidence="6 8" id="KW-1133">Transmembrane helix</keyword>